<name>A0A2Z2NZ60_9GAMM</name>
<dbReference type="EMBL" id="CP018632">
    <property type="protein sequence ID" value="ASJ76746.1"/>
    <property type="molecule type" value="Genomic_DNA"/>
</dbReference>
<dbReference type="AlphaFoldDB" id="A0A2Z2NZ60"/>
<evidence type="ECO:0000256" key="1">
    <source>
        <dbReference type="ARBA" id="ARBA00022729"/>
    </source>
</evidence>
<dbReference type="InterPro" id="IPR013517">
    <property type="entry name" value="FG-GAP"/>
</dbReference>
<dbReference type="Proteomes" id="UP000250079">
    <property type="component" value="Chromosome"/>
</dbReference>
<dbReference type="Pfam" id="PF01839">
    <property type="entry name" value="FG-GAP"/>
    <property type="match status" value="1"/>
</dbReference>
<keyword evidence="1 2" id="KW-0732">Signal</keyword>
<dbReference type="PANTHER" id="PTHR13412:SF0">
    <property type="entry name" value="T-CELL IMMUNOMODULATORY PROTEIN"/>
    <property type="match status" value="1"/>
</dbReference>
<feature type="chain" id="PRO_5016435728" description="FG-GAP repeat protein" evidence="2">
    <location>
        <begin position="21"/>
        <end position="793"/>
    </location>
</feature>
<protein>
    <recommendedName>
        <fullName evidence="5">FG-GAP repeat protein</fullName>
    </recommendedName>
</protein>
<dbReference type="KEGG" id="gai:IMCC3135_33510"/>
<dbReference type="PANTHER" id="PTHR13412">
    <property type="entry name" value="T-CELL IMMUNOMODULATORY PROTEIN HOMOLOG"/>
    <property type="match status" value="1"/>
</dbReference>
<evidence type="ECO:0008006" key="5">
    <source>
        <dbReference type="Google" id="ProtNLM"/>
    </source>
</evidence>
<dbReference type="RefSeq" id="WP_169727561.1">
    <property type="nucleotide sequence ID" value="NZ_CP018632.1"/>
</dbReference>
<accession>A0A2Z2NZ60</accession>
<evidence type="ECO:0000313" key="3">
    <source>
        <dbReference type="EMBL" id="ASJ76746.1"/>
    </source>
</evidence>
<feature type="signal peptide" evidence="2">
    <location>
        <begin position="1"/>
        <end position="20"/>
    </location>
</feature>
<keyword evidence="4" id="KW-1185">Reference proteome</keyword>
<proteinExistence type="predicted"/>
<dbReference type="InterPro" id="IPR028994">
    <property type="entry name" value="Integrin_alpha_N"/>
</dbReference>
<sequence length="793" mass="84809">MNKCLLLFIALPLANSVAIAEPVVTGNIISWPDDGYYQVQNASNYQSICEAGANCEVEDGEYIVINHTTGQRFEGIQVPKLPGNEKGFQIVGTTLVFPVDQWFQVQNASTYESLCNGLSECQLEPGTYNVINHSNGTRYEAVEVGEQTPPTTGTAPTVNGNTISWADDGWYQVQGTENYQSVCEGGRSCEVADGNYRVINLTTGVRYENIEVAGGDTPPITPPVNPGEVPEGTYPAQLSLADANAQVPDESGSPLPEGAILVGDVNGDGLEDLSVFLPGLEAFNNTAVILFADAQGSYPDLPLDTSPDAELDVTLTHGFLIEDVGMPVLGMGDVNNDGFDDLRVRGSGFFTFARTSLLAGASSFPARLNTDSLPEAQILVRLPNLGSFSTAGDINGDGIMDLLITAPSEVSGGFIYGKTDLDFEVEEVSELSDIAVFPGCGPAYSCSMSPIGDFDNDGYDDMYISRFGSGNCGFASYTAVIYGSSEGIVKRNRFTDAPASDVTRIVGQNSGNCFPAAVARFVASGDVDGDGAMDIILSGPGNTTDIHYLIFGMTDKRRPYVSVDELDGQRGVVISGELEPTLADINDDGFDDVILDVNNAYTGYSRDITSIDSPVVRRLPTQFLINLPSVESSAADRYQISINDVFAGEFDIALDSATVDDATDGEEAVVEVTVLSNNDEVLSTTRRLVPAFEKIENLTAALIAPRLVELTFNGTVRPPFYLTYLVWRDGVPVGRAGAGAFTYIDSDLELGTTYTYFVTPDYLMDKSLDAEQLKTFPLVQRQSGSVVVETGGV</sequence>
<evidence type="ECO:0000256" key="2">
    <source>
        <dbReference type="SAM" id="SignalP"/>
    </source>
</evidence>
<evidence type="ECO:0000313" key="4">
    <source>
        <dbReference type="Proteomes" id="UP000250079"/>
    </source>
</evidence>
<organism evidence="3 4">
    <name type="scientific">Granulosicoccus antarcticus IMCC3135</name>
    <dbReference type="NCBI Taxonomy" id="1192854"/>
    <lineage>
        <taxon>Bacteria</taxon>
        <taxon>Pseudomonadati</taxon>
        <taxon>Pseudomonadota</taxon>
        <taxon>Gammaproteobacteria</taxon>
        <taxon>Chromatiales</taxon>
        <taxon>Granulosicoccaceae</taxon>
        <taxon>Granulosicoccus</taxon>
    </lineage>
</organism>
<reference evidence="3 4" key="1">
    <citation type="submission" date="2016-12" db="EMBL/GenBank/DDBJ databases">
        <authorList>
            <person name="Song W.-J."/>
            <person name="Kurnit D.M."/>
        </authorList>
    </citation>
    <scope>NUCLEOTIDE SEQUENCE [LARGE SCALE GENOMIC DNA]</scope>
    <source>
        <strain evidence="3 4">IMCC3135</strain>
    </source>
</reference>
<gene>
    <name evidence="3" type="ORF">IMCC3135_33510</name>
</gene>
<dbReference type="Gene3D" id="2.130.10.130">
    <property type="entry name" value="Integrin alpha, N-terminal"/>
    <property type="match status" value="2"/>
</dbReference>
<dbReference type="InterPro" id="IPR024881">
    <property type="entry name" value="Tip"/>
</dbReference>
<dbReference type="SUPFAM" id="SSF69318">
    <property type="entry name" value="Integrin alpha N-terminal domain"/>
    <property type="match status" value="2"/>
</dbReference>